<dbReference type="InterPro" id="IPR012340">
    <property type="entry name" value="NA-bd_OB-fold"/>
</dbReference>
<proteinExistence type="predicted"/>
<dbReference type="SUPFAM" id="SSF52540">
    <property type="entry name" value="P-loop containing nucleoside triphosphate hydrolases"/>
    <property type="match status" value="1"/>
</dbReference>
<protein>
    <recommendedName>
        <fullName evidence="4">ABC transporter domain-containing protein</fullName>
    </recommendedName>
</protein>
<dbReference type="Gene3D" id="2.40.50.140">
    <property type="entry name" value="Nucleic acid-binding proteins"/>
    <property type="match status" value="1"/>
</dbReference>
<keyword evidence="3" id="KW-0067">ATP-binding</keyword>
<sequence length="337" mass="36700">MLEVRGLTKRFGPVVAVENFSLAVADGEILALLGPSGCGKTTVLRIVAGLERPDAGRVVLAGRDATDWPPERRGVGLVFQSYALFPHLSVGANVAYGLRFRGGDRKGRVRELLALVGLSGFERRRPHELSAGQQQRVALARALAPEPRVLLLDEPLSALDAALRKDLRAELRGLLGKLGTTSLYVTHDQEEALALADRVAVMREGRVEQVASPEELYHRPKTPFVASFLGRANLWPGRVVSVDGDRALVEVAGDQFPAERGACREGDEVFLFFRPEWVEVGAGPFTAEVEGAEYLGDRWALRARFHGLPLVFIAARDPRSDGGLPFTVTTAQAIRKQ</sequence>
<dbReference type="EMBL" id="CP034928">
    <property type="protein sequence ID" value="QAA76559.1"/>
    <property type="molecule type" value="Genomic_DNA"/>
</dbReference>
<evidence type="ECO:0000256" key="3">
    <source>
        <dbReference type="ARBA" id="ARBA00022840"/>
    </source>
</evidence>
<dbReference type="Gene3D" id="3.40.50.300">
    <property type="entry name" value="P-loop containing nucleotide triphosphate hydrolases"/>
    <property type="match status" value="1"/>
</dbReference>
<dbReference type="Proteomes" id="UP000287233">
    <property type="component" value="Chromosome"/>
</dbReference>
<dbReference type="SUPFAM" id="SSF50331">
    <property type="entry name" value="MOP-like"/>
    <property type="match status" value="1"/>
</dbReference>
<dbReference type="InterPro" id="IPR027417">
    <property type="entry name" value="P-loop_NTPase"/>
</dbReference>
<dbReference type="Gene3D" id="2.40.50.100">
    <property type="match status" value="1"/>
</dbReference>
<accession>A0A410FTZ5</accession>
<dbReference type="PROSITE" id="PS50893">
    <property type="entry name" value="ABC_TRANSPORTER_2"/>
    <property type="match status" value="1"/>
</dbReference>
<dbReference type="InterPro" id="IPR008995">
    <property type="entry name" value="Mo/tungstate-bd_C_term_dom"/>
</dbReference>
<evidence type="ECO:0000256" key="1">
    <source>
        <dbReference type="ARBA" id="ARBA00022448"/>
    </source>
</evidence>
<dbReference type="PANTHER" id="PTHR42781">
    <property type="entry name" value="SPERMIDINE/PUTRESCINE IMPORT ATP-BINDING PROTEIN POTA"/>
    <property type="match status" value="1"/>
</dbReference>
<dbReference type="AlphaFoldDB" id="A0A410FTZ5"/>
<dbReference type="GO" id="GO:0016887">
    <property type="term" value="F:ATP hydrolysis activity"/>
    <property type="evidence" value="ECO:0007669"/>
    <property type="project" value="InterPro"/>
</dbReference>
<dbReference type="InterPro" id="IPR003439">
    <property type="entry name" value="ABC_transporter-like_ATP-bd"/>
</dbReference>
<name>A0A410FTZ5_BIPS1</name>
<feature type="domain" description="ABC transporter" evidence="4">
    <location>
        <begin position="2"/>
        <end position="229"/>
    </location>
</feature>
<gene>
    <name evidence="5" type="ORF">BIP78_0793</name>
</gene>
<dbReference type="InterPro" id="IPR050093">
    <property type="entry name" value="ABC_SmlMolc_Importer"/>
</dbReference>
<dbReference type="InterPro" id="IPR017871">
    <property type="entry name" value="ABC_transporter-like_CS"/>
</dbReference>
<dbReference type="GO" id="GO:0005524">
    <property type="term" value="F:ATP binding"/>
    <property type="evidence" value="ECO:0007669"/>
    <property type="project" value="UniProtKB-KW"/>
</dbReference>
<dbReference type="FunFam" id="3.40.50.300:FF:000425">
    <property type="entry name" value="Probable ABC transporter, ATP-binding subunit"/>
    <property type="match status" value="1"/>
</dbReference>
<reference evidence="6" key="1">
    <citation type="submission" date="2018-12" db="EMBL/GenBank/DDBJ databases">
        <title>Complete genome sequence of an uncultured bacterium of the candidate phylum Bipolaricaulota.</title>
        <authorList>
            <person name="Kadnikov V.V."/>
            <person name="Mardanov A.V."/>
            <person name="Beletsky A.V."/>
            <person name="Frank Y.A."/>
            <person name="Karnachuk O.V."/>
            <person name="Ravin N.V."/>
        </authorList>
    </citation>
    <scope>NUCLEOTIDE SEQUENCE [LARGE SCALE GENOMIC DNA]</scope>
</reference>
<evidence type="ECO:0000313" key="5">
    <source>
        <dbReference type="EMBL" id="QAA76559.1"/>
    </source>
</evidence>
<organism evidence="5 6">
    <name type="scientific">Bipolaricaulis sibiricus</name>
    <dbReference type="NCBI Taxonomy" id="2501609"/>
    <lineage>
        <taxon>Bacteria</taxon>
        <taxon>Candidatus Bipolaricaulota</taxon>
        <taxon>Candidatus Bipolaricaulia</taxon>
        <taxon>Candidatus Bipolaricaulales</taxon>
        <taxon>Candidatus Bipolaricaulaceae</taxon>
        <taxon>Candidatus Bipolaricaulis</taxon>
    </lineage>
</organism>
<evidence type="ECO:0000259" key="4">
    <source>
        <dbReference type="PROSITE" id="PS50893"/>
    </source>
</evidence>
<dbReference type="PANTHER" id="PTHR42781:SF4">
    <property type="entry name" value="SPERMIDINE_PUTRESCINE IMPORT ATP-BINDING PROTEIN POTA"/>
    <property type="match status" value="1"/>
</dbReference>
<evidence type="ECO:0000313" key="6">
    <source>
        <dbReference type="Proteomes" id="UP000287233"/>
    </source>
</evidence>
<dbReference type="PROSITE" id="PS00211">
    <property type="entry name" value="ABC_TRANSPORTER_1"/>
    <property type="match status" value="1"/>
</dbReference>
<keyword evidence="2" id="KW-0547">Nucleotide-binding</keyword>
<dbReference type="InterPro" id="IPR003593">
    <property type="entry name" value="AAA+_ATPase"/>
</dbReference>
<dbReference type="GO" id="GO:0015697">
    <property type="term" value="P:quaternary ammonium group transport"/>
    <property type="evidence" value="ECO:0007669"/>
    <property type="project" value="UniProtKB-ARBA"/>
</dbReference>
<dbReference type="KEGG" id="bih:BIP78_0793"/>
<keyword evidence="1" id="KW-0813">Transport</keyword>
<dbReference type="Pfam" id="PF00005">
    <property type="entry name" value="ABC_tran"/>
    <property type="match status" value="1"/>
</dbReference>
<evidence type="ECO:0000256" key="2">
    <source>
        <dbReference type="ARBA" id="ARBA00022741"/>
    </source>
</evidence>
<dbReference type="SMART" id="SM00382">
    <property type="entry name" value="AAA"/>
    <property type="match status" value="1"/>
</dbReference>